<gene>
    <name evidence="3" type="ORF">TSOC_003065</name>
</gene>
<dbReference type="Gene3D" id="1.10.472.80">
    <property type="entry name" value="Ypt/Rab-GAP domain of gyp1p, domain 3"/>
    <property type="match status" value="1"/>
</dbReference>
<keyword evidence="4" id="KW-1185">Reference proteome</keyword>
<dbReference type="GO" id="GO:0005096">
    <property type="term" value="F:GTPase activator activity"/>
    <property type="evidence" value="ECO:0007669"/>
    <property type="project" value="TreeGrafter"/>
</dbReference>
<dbReference type="Pfam" id="PF00566">
    <property type="entry name" value="RabGAP-TBC"/>
    <property type="match status" value="1"/>
</dbReference>
<evidence type="ECO:0000259" key="2">
    <source>
        <dbReference type="PROSITE" id="PS50086"/>
    </source>
</evidence>
<evidence type="ECO:0000313" key="4">
    <source>
        <dbReference type="Proteomes" id="UP000236333"/>
    </source>
</evidence>
<proteinExistence type="predicted"/>
<dbReference type="PANTHER" id="PTHR47219">
    <property type="entry name" value="RAB GTPASE-ACTIVATING PROTEIN 1-LIKE"/>
    <property type="match status" value="1"/>
</dbReference>
<feature type="region of interest" description="Disordered" evidence="1">
    <location>
        <begin position="373"/>
        <end position="392"/>
    </location>
</feature>
<reference evidence="3 4" key="1">
    <citation type="journal article" date="2017" name="Mol. Biol. Evol.">
        <title>The 4-celled Tetrabaena socialis nuclear genome reveals the essential components for genetic control of cell number at the origin of multicellularity in the volvocine lineage.</title>
        <authorList>
            <person name="Featherston J."/>
            <person name="Arakaki Y."/>
            <person name="Hanschen E.R."/>
            <person name="Ferris P.J."/>
            <person name="Michod R.E."/>
            <person name="Olson B.J.S.C."/>
            <person name="Nozaki H."/>
            <person name="Durand P.M."/>
        </authorList>
    </citation>
    <scope>NUCLEOTIDE SEQUENCE [LARGE SCALE GENOMIC DNA]</scope>
    <source>
        <strain evidence="3 4">NIES-571</strain>
    </source>
</reference>
<feature type="compositionally biased region" description="Low complexity" evidence="1">
    <location>
        <begin position="380"/>
        <end position="392"/>
    </location>
</feature>
<dbReference type="InterPro" id="IPR035969">
    <property type="entry name" value="Rab-GAP_TBC_sf"/>
</dbReference>
<dbReference type="SMART" id="SM00164">
    <property type="entry name" value="TBC"/>
    <property type="match status" value="1"/>
</dbReference>
<comment type="caution">
    <text evidence="3">The sequence shown here is derived from an EMBL/GenBank/DDBJ whole genome shotgun (WGS) entry which is preliminary data.</text>
</comment>
<dbReference type="PROSITE" id="PS50086">
    <property type="entry name" value="TBC_RABGAP"/>
    <property type="match status" value="1"/>
</dbReference>
<feature type="non-terminal residue" evidence="3">
    <location>
        <position position="1"/>
    </location>
</feature>
<dbReference type="PANTHER" id="PTHR47219:SF20">
    <property type="entry name" value="TBC1 DOMAIN FAMILY MEMBER 2B"/>
    <property type="match status" value="1"/>
</dbReference>
<dbReference type="FunFam" id="1.10.8.270:FF:000016">
    <property type="entry name" value="TBC1 domain family member 2A"/>
    <property type="match status" value="1"/>
</dbReference>
<dbReference type="Proteomes" id="UP000236333">
    <property type="component" value="Unassembled WGS sequence"/>
</dbReference>
<dbReference type="GO" id="GO:0031267">
    <property type="term" value="F:small GTPase binding"/>
    <property type="evidence" value="ECO:0007669"/>
    <property type="project" value="TreeGrafter"/>
</dbReference>
<name>A0A2J8ACK8_9CHLO</name>
<dbReference type="SUPFAM" id="SSF47923">
    <property type="entry name" value="Ypt/Rab-GAP domain of gyp1p"/>
    <property type="match status" value="2"/>
</dbReference>
<dbReference type="AlphaFoldDB" id="A0A2J8ACK8"/>
<accession>A0A2J8ACK8</accession>
<dbReference type="OrthoDB" id="294251at2759"/>
<sequence>VVLSAVDHNEEVAFWLLVVLVERICFPGTFGHNLSGSHQDYVPLVSSKTEMARDCYGFDLCLETPAQLADYARTIEQNAQQSVHWGKLGKKLPSDGKLKKLVRGGIPPTHRAWAWYEISGARLLKEKHASPSYYANLVKAASLSKAAEQVEVDLPRTFPGHPYLACPDTGMRAMRSILTSYSLHNPQVGYCQGLNYIVGVVLSAVERNEEVAFWLLVVLVERICFPGTFGHNLSGAHVEMKTLQDLIQEKLPRLGAHMAALGCDASLIATDWFLTVYCASMPPETACRVLDALFYEGAKVLFRVALALLKTAEAALLRVDNAGDFMRTVKDFVSGLYNADGLMRVAFDGIGSLSLSSVDAVRKLKEQEVKALMEQRRQQRSSQAAQRPTAGT</sequence>
<organism evidence="3 4">
    <name type="scientific">Tetrabaena socialis</name>
    <dbReference type="NCBI Taxonomy" id="47790"/>
    <lineage>
        <taxon>Eukaryota</taxon>
        <taxon>Viridiplantae</taxon>
        <taxon>Chlorophyta</taxon>
        <taxon>core chlorophytes</taxon>
        <taxon>Chlorophyceae</taxon>
        <taxon>CS clade</taxon>
        <taxon>Chlamydomonadales</taxon>
        <taxon>Tetrabaenaceae</taxon>
        <taxon>Tetrabaena</taxon>
    </lineage>
</organism>
<feature type="domain" description="Rab-GAP TBC" evidence="2">
    <location>
        <begin position="105"/>
        <end position="297"/>
    </location>
</feature>
<dbReference type="Gene3D" id="1.10.8.270">
    <property type="entry name" value="putative rabgap domain of human tbc1 domain family member 14 like domains"/>
    <property type="match status" value="1"/>
</dbReference>
<protein>
    <submittedName>
        <fullName evidence="3">TBC1 domain family member 2A</fullName>
    </submittedName>
</protein>
<dbReference type="InterPro" id="IPR000195">
    <property type="entry name" value="Rab-GAP-TBC_dom"/>
</dbReference>
<evidence type="ECO:0000256" key="1">
    <source>
        <dbReference type="SAM" id="MobiDB-lite"/>
    </source>
</evidence>
<dbReference type="InterPro" id="IPR050302">
    <property type="entry name" value="Rab_GAP_TBC_domain"/>
</dbReference>
<evidence type="ECO:0000313" key="3">
    <source>
        <dbReference type="EMBL" id="PNH10252.1"/>
    </source>
</evidence>
<dbReference type="EMBL" id="PGGS01000062">
    <property type="protein sequence ID" value="PNH10252.1"/>
    <property type="molecule type" value="Genomic_DNA"/>
</dbReference>